<feature type="chain" id="PRO_5046396196" description="Lipoprotein" evidence="2">
    <location>
        <begin position="28"/>
        <end position="148"/>
    </location>
</feature>
<keyword evidence="2" id="KW-0732">Signal</keyword>
<sequence>MIQNASRSLFRCTAAAAVLLVTLTACEKNDTSAQTKLNDVAQQASQKLDQAASYVGQQVDTARATAQQSLDAASKPSITIDPSVLASTAQAHLQSAASAAQGALGRAAALTGTGLETTGRRLQEWSSQSAASSTSASETTDAQKQMDK</sequence>
<organism evidence="3 4">
    <name type="scientific">Paraburkholderia acidicola</name>
    <dbReference type="NCBI Taxonomy" id="1912599"/>
    <lineage>
        <taxon>Bacteria</taxon>
        <taxon>Pseudomonadati</taxon>
        <taxon>Pseudomonadota</taxon>
        <taxon>Betaproteobacteria</taxon>
        <taxon>Burkholderiales</taxon>
        <taxon>Burkholderiaceae</taxon>
        <taxon>Paraburkholderia</taxon>
    </lineage>
</organism>
<protein>
    <recommendedName>
        <fullName evidence="5">Lipoprotein</fullName>
    </recommendedName>
</protein>
<comment type="caution">
    <text evidence="3">The sequence shown here is derived from an EMBL/GenBank/DDBJ whole genome shotgun (WGS) entry which is preliminary data.</text>
</comment>
<dbReference type="EMBL" id="JAOALG010000001">
    <property type="protein sequence ID" value="MEQ5838084.1"/>
    <property type="molecule type" value="Genomic_DNA"/>
</dbReference>
<proteinExistence type="predicted"/>
<dbReference type="Proteomes" id="UP001469089">
    <property type="component" value="Unassembled WGS sequence"/>
</dbReference>
<evidence type="ECO:0000256" key="2">
    <source>
        <dbReference type="SAM" id="SignalP"/>
    </source>
</evidence>
<evidence type="ECO:0000313" key="4">
    <source>
        <dbReference type="Proteomes" id="UP001469089"/>
    </source>
</evidence>
<dbReference type="PROSITE" id="PS51257">
    <property type="entry name" value="PROKAR_LIPOPROTEIN"/>
    <property type="match status" value="1"/>
</dbReference>
<dbReference type="RefSeq" id="WP_349543569.1">
    <property type="nucleotide sequence ID" value="NZ_JAOALG010000001.1"/>
</dbReference>
<gene>
    <name evidence="3" type="ORF">N0A02_01345</name>
</gene>
<feature type="region of interest" description="Disordered" evidence="1">
    <location>
        <begin position="121"/>
        <end position="148"/>
    </location>
</feature>
<evidence type="ECO:0000256" key="1">
    <source>
        <dbReference type="SAM" id="MobiDB-lite"/>
    </source>
</evidence>
<feature type="compositionally biased region" description="Low complexity" evidence="1">
    <location>
        <begin position="126"/>
        <end position="140"/>
    </location>
</feature>
<reference evidence="3 4" key="1">
    <citation type="journal article" date="2024" name="Chem. Sci.">
        <title>Discovery of a lagriamide polyketide by integrated genome mining, isotopic labeling, and untargeted metabolomics.</title>
        <authorList>
            <person name="Fergusson C.H."/>
            <person name="Saulog J."/>
            <person name="Paulo B.S."/>
            <person name="Wilson D.M."/>
            <person name="Liu D.Y."/>
            <person name="Morehouse N.J."/>
            <person name="Waterworth S."/>
            <person name="Barkei J."/>
            <person name="Gray C.A."/>
            <person name="Kwan J.C."/>
            <person name="Eustaquio A.S."/>
            <person name="Linington R.G."/>
        </authorList>
    </citation>
    <scope>NUCLEOTIDE SEQUENCE [LARGE SCALE GENOMIC DNA]</scope>
    <source>
        <strain evidence="3 4">RL17-338-BIF-B</strain>
    </source>
</reference>
<keyword evidence="4" id="KW-1185">Reference proteome</keyword>
<evidence type="ECO:0000313" key="3">
    <source>
        <dbReference type="EMBL" id="MEQ5838084.1"/>
    </source>
</evidence>
<evidence type="ECO:0008006" key="5">
    <source>
        <dbReference type="Google" id="ProtNLM"/>
    </source>
</evidence>
<accession>A0ABV1LFL5</accession>
<name>A0ABV1LFL5_9BURK</name>
<feature type="signal peptide" evidence="2">
    <location>
        <begin position="1"/>
        <end position="27"/>
    </location>
</feature>